<dbReference type="PANTHER" id="PTHR43401:SF2">
    <property type="entry name" value="L-THREONINE 3-DEHYDROGENASE"/>
    <property type="match status" value="1"/>
</dbReference>
<dbReference type="STRING" id="290512.Paes_0992"/>
<proteinExistence type="predicted"/>
<dbReference type="Pfam" id="PF08240">
    <property type="entry name" value="ADH_N"/>
    <property type="match status" value="1"/>
</dbReference>
<dbReference type="Gene3D" id="3.90.180.10">
    <property type="entry name" value="Medium-chain alcohol dehydrogenases, catalytic domain"/>
    <property type="match status" value="1"/>
</dbReference>
<gene>
    <name evidence="4" type="ordered locus">Paes_0992</name>
</gene>
<dbReference type="InterPro" id="IPR050129">
    <property type="entry name" value="Zn_alcohol_dh"/>
</dbReference>
<dbReference type="eggNOG" id="COG1063">
    <property type="taxonomic scope" value="Bacteria"/>
</dbReference>
<dbReference type="InterPro" id="IPR013154">
    <property type="entry name" value="ADH-like_N"/>
</dbReference>
<dbReference type="Gene3D" id="3.40.50.720">
    <property type="entry name" value="NAD(P)-binding Rossmann-like Domain"/>
    <property type="match status" value="1"/>
</dbReference>
<dbReference type="Proteomes" id="UP000002725">
    <property type="component" value="Chromosome"/>
</dbReference>
<dbReference type="AlphaFoldDB" id="B4S7J4"/>
<dbReference type="SUPFAM" id="SSF51735">
    <property type="entry name" value="NAD(P)-binding Rossmann-fold domains"/>
    <property type="match status" value="1"/>
</dbReference>
<keyword evidence="5" id="KW-1185">Reference proteome</keyword>
<keyword evidence="1" id="KW-0560">Oxidoreductase</keyword>
<dbReference type="EMBL" id="CP001108">
    <property type="protein sequence ID" value="ACF46031.1"/>
    <property type="molecule type" value="Genomic_DNA"/>
</dbReference>
<dbReference type="SUPFAM" id="SSF50129">
    <property type="entry name" value="GroES-like"/>
    <property type="match status" value="1"/>
</dbReference>
<evidence type="ECO:0000313" key="5">
    <source>
        <dbReference type="Proteomes" id="UP000002725"/>
    </source>
</evidence>
<dbReference type="RefSeq" id="WP_012505568.1">
    <property type="nucleotide sequence ID" value="NC_011059.1"/>
</dbReference>
<reference evidence="4" key="1">
    <citation type="submission" date="2008-06" db="EMBL/GenBank/DDBJ databases">
        <title>Complete sequence of chromosome of Prosthecochloris aestuarii DSM 271.</title>
        <authorList>
            <consortium name="US DOE Joint Genome Institute"/>
            <person name="Lucas S."/>
            <person name="Copeland A."/>
            <person name="Lapidus A."/>
            <person name="Glavina del Rio T."/>
            <person name="Dalin E."/>
            <person name="Tice H."/>
            <person name="Bruce D."/>
            <person name="Goodwin L."/>
            <person name="Pitluck S."/>
            <person name="Schmutz J."/>
            <person name="Larimer F."/>
            <person name="Land M."/>
            <person name="Hauser L."/>
            <person name="Kyrpides N."/>
            <person name="Anderson I."/>
            <person name="Liu Z."/>
            <person name="Li T."/>
            <person name="Zhao F."/>
            <person name="Overmann J."/>
            <person name="Bryant D.A."/>
            <person name="Richardson P."/>
        </authorList>
    </citation>
    <scope>NUCLEOTIDE SEQUENCE [LARGE SCALE GENOMIC DNA]</scope>
    <source>
        <strain evidence="4">DSM 271</strain>
    </source>
</reference>
<feature type="transmembrane region" description="Helical" evidence="2">
    <location>
        <begin position="157"/>
        <end position="175"/>
    </location>
</feature>
<dbReference type="PANTHER" id="PTHR43401">
    <property type="entry name" value="L-THREONINE 3-DEHYDROGENASE"/>
    <property type="match status" value="1"/>
</dbReference>
<evidence type="ECO:0000313" key="4">
    <source>
        <dbReference type="EMBL" id="ACF46031.1"/>
    </source>
</evidence>
<dbReference type="GO" id="GO:0016491">
    <property type="term" value="F:oxidoreductase activity"/>
    <property type="evidence" value="ECO:0007669"/>
    <property type="project" value="UniProtKB-KW"/>
</dbReference>
<dbReference type="InterPro" id="IPR011032">
    <property type="entry name" value="GroES-like_sf"/>
</dbReference>
<keyword evidence="2" id="KW-0812">Transmembrane</keyword>
<protein>
    <submittedName>
        <fullName evidence="4">Alcohol dehydrogenase GroES domain protein</fullName>
    </submittedName>
</protein>
<organism evidence="4 5">
    <name type="scientific">Prosthecochloris aestuarii (strain DSM 271 / SK 413)</name>
    <dbReference type="NCBI Taxonomy" id="290512"/>
    <lineage>
        <taxon>Bacteria</taxon>
        <taxon>Pseudomonadati</taxon>
        <taxon>Chlorobiota</taxon>
        <taxon>Chlorobiia</taxon>
        <taxon>Chlorobiales</taxon>
        <taxon>Chlorobiaceae</taxon>
        <taxon>Prosthecochloris</taxon>
    </lineage>
</organism>
<feature type="domain" description="Alcohol dehydrogenase-like N-terminal" evidence="3">
    <location>
        <begin position="23"/>
        <end position="125"/>
    </location>
</feature>
<name>B4S7J4_PROA2</name>
<dbReference type="HOGENOM" id="CLU_026673_11_0_10"/>
<evidence type="ECO:0000256" key="1">
    <source>
        <dbReference type="ARBA" id="ARBA00023002"/>
    </source>
</evidence>
<accession>B4S7J4</accession>
<dbReference type="InterPro" id="IPR036291">
    <property type="entry name" value="NAD(P)-bd_dom_sf"/>
</dbReference>
<evidence type="ECO:0000259" key="3">
    <source>
        <dbReference type="Pfam" id="PF08240"/>
    </source>
</evidence>
<sequence length="326" mass="35243">MNSLMLSERRRFSLGASPDPEPGEGEAVLRVEACAVCRTDAVMWDKGHRDLLLPRVPGHEICGRVYGAAPSSLQVVWPGIACGSCDMCRIGRENLCRSMRIIGFHRDGGFADCLVVPEANLLPVPSGITAEVATLAEPFGCALHALDRSRLRKGERVLIYGGGTLGILLALGAVAQGAEVLQVDPDLQKLEKGRSFRRSFHIGGGSVIDGQDAQDFNVVINATSACGSFSDGIHRLAPGGRYCLFSGLRGNEEYPASLVNEIHYREADLVGSYGCTRQDMRAALELLVLHEAELSFLIESRISLEQVQSIMPTVLEGKGFKFVITF</sequence>
<evidence type="ECO:0000256" key="2">
    <source>
        <dbReference type="SAM" id="Phobius"/>
    </source>
</evidence>
<dbReference type="KEGG" id="paa:Paes_0992"/>
<keyword evidence="2" id="KW-0472">Membrane</keyword>
<keyword evidence="2" id="KW-1133">Transmembrane helix</keyword>